<accession>A0A9D4TDE5</accession>
<gene>
    <name evidence="2" type="ORF">HPB52_025158</name>
</gene>
<feature type="region of interest" description="Disordered" evidence="1">
    <location>
        <begin position="97"/>
        <end position="130"/>
    </location>
</feature>
<evidence type="ECO:0000313" key="3">
    <source>
        <dbReference type="Proteomes" id="UP000821837"/>
    </source>
</evidence>
<dbReference type="AlphaFoldDB" id="A0A9D4TDE5"/>
<protein>
    <submittedName>
        <fullName evidence="2">Uncharacterized protein</fullName>
    </submittedName>
</protein>
<dbReference type="EMBL" id="JABSTV010000562">
    <property type="protein sequence ID" value="KAH7986166.1"/>
    <property type="molecule type" value="Genomic_DNA"/>
</dbReference>
<organism evidence="2 3">
    <name type="scientific">Rhipicephalus sanguineus</name>
    <name type="common">Brown dog tick</name>
    <name type="synonym">Ixodes sanguineus</name>
    <dbReference type="NCBI Taxonomy" id="34632"/>
    <lineage>
        <taxon>Eukaryota</taxon>
        <taxon>Metazoa</taxon>
        <taxon>Ecdysozoa</taxon>
        <taxon>Arthropoda</taxon>
        <taxon>Chelicerata</taxon>
        <taxon>Arachnida</taxon>
        <taxon>Acari</taxon>
        <taxon>Parasitiformes</taxon>
        <taxon>Ixodida</taxon>
        <taxon>Ixodoidea</taxon>
        <taxon>Ixodidae</taxon>
        <taxon>Rhipicephalinae</taxon>
        <taxon>Rhipicephalus</taxon>
        <taxon>Rhipicephalus</taxon>
    </lineage>
</organism>
<feature type="compositionally biased region" description="Low complexity" evidence="1">
    <location>
        <begin position="97"/>
        <end position="112"/>
    </location>
</feature>
<sequence>MERAKNKRASRRAMNTKIINEVNQVLQSNQFELSGLRILHGCLRASNLELKALNNEVESLMTDDLAADDYEVVVQYDDAANSTLALLEHRIDVLKTSATPASSSPSASGAGSHETAPSGHGRLPQREFGARLPKLELLRLMGP</sequence>
<reference evidence="2" key="1">
    <citation type="journal article" date="2020" name="Cell">
        <title>Large-Scale Comparative Analyses of Tick Genomes Elucidate Their Genetic Diversity and Vector Capacities.</title>
        <authorList>
            <consortium name="Tick Genome and Microbiome Consortium (TIGMIC)"/>
            <person name="Jia N."/>
            <person name="Wang J."/>
            <person name="Shi W."/>
            <person name="Du L."/>
            <person name="Sun Y."/>
            <person name="Zhan W."/>
            <person name="Jiang J.F."/>
            <person name="Wang Q."/>
            <person name="Zhang B."/>
            <person name="Ji P."/>
            <person name="Bell-Sakyi L."/>
            <person name="Cui X.M."/>
            <person name="Yuan T.T."/>
            <person name="Jiang B.G."/>
            <person name="Yang W.F."/>
            <person name="Lam T.T."/>
            <person name="Chang Q.C."/>
            <person name="Ding S.J."/>
            <person name="Wang X.J."/>
            <person name="Zhu J.G."/>
            <person name="Ruan X.D."/>
            <person name="Zhao L."/>
            <person name="Wei J.T."/>
            <person name="Ye R.Z."/>
            <person name="Que T.C."/>
            <person name="Du C.H."/>
            <person name="Zhou Y.H."/>
            <person name="Cheng J.X."/>
            <person name="Dai P.F."/>
            <person name="Guo W.B."/>
            <person name="Han X.H."/>
            <person name="Huang E.J."/>
            <person name="Li L.F."/>
            <person name="Wei W."/>
            <person name="Gao Y.C."/>
            <person name="Liu J.Z."/>
            <person name="Shao H.Z."/>
            <person name="Wang X."/>
            <person name="Wang C.C."/>
            <person name="Yang T.C."/>
            <person name="Huo Q.B."/>
            <person name="Li W."/>
            <person name="Chen H.Y."/>
            <person name="Chen S.E."/>
            <person name="Zhou L.G."/>
            <person name="Ni X.B."/>
            <person name="Tian J.H."/>
            <person name="Sheng Y."/>
            <person name="Liu T."/>
            <person name="Pan Y.S."/>
            <person name="Xia L.Y."/>
            <person name="Li J."/>
            <person name="Zhao F."/>
            <person name="Cao W.C."/>
        </authorList>
    </citation>
    <scope>NUCLEOTIDE SEQUENCE</scope>
    <source>
        <strain evidence="2">Rsan-2018</strain>
    </source>
</reference>
<evidence type="ECO:0000313" key="2">
    <source>
        <dbReference type="EMBL" id="KAH7986166.1"/>
    </source>
</evidence>
<name>A0A9D4TDE5_RHISA</name>
<reference evidence="2" key="2">
    <citation type="submission" date="2021-09" db="EMBL/GenBank/DDBJ databases">
        <authorList>
            <person name="Jia N."/>
            <person name="Wang J."/>
            <person name="Shi W."/>
            <person name="Du L."/>
            <person name="Sun Y."/>
            <person name="Zhan W."/>
            <person name="Jiang J."/>
            <person name="Wang Q."/>
            <person name="Zhang B."/>
            <person name="Ji P."/>
            <person name="Sakyi L.B."/>
            <person name="Cui X."/>
            <person name="Yuan T."/>
            <person name="Jiang B."/>
            <person name="Yang W."/>
            <person name="Lam T.T.-Y."/>
            <person name="Chang Q."/>
            <person name="Ding S."/>
            <person name="Wang X."/>
            <person name="Zhu J."/>
            <person name="Ruan X."/>
            <person name="Zhao L."/>
            <person name="Wei J."/>
            <person name="Que T."/>
            <person name="Du C."/>
            <person name="Cheng J."/>
            <person name="Dai P."/>
            <person name="Han X."/>
            <person name="Huang E."/>
            <person name="Gao Y."/>
            <person name="Liu J."/>
            <person name="Shao H."/>
            <person name="Ye R."/>
            <person name="Li L."/>
            <person name="Wei W."/>
            <person name="Wang X."/>
            <person name="Wang C."/>
            <person name="Huo Q."/>
            <person name="Li W."/>
            <person name="Guo W."/>
            <person name="Chen H."/>
            <person name="Chen S."/>
            <person name="Zhou L."/>
            <person name="Zhou L."/>
            <person name="Ni X."/>
            <person name="Tian J."/>
            <person name="Zhou Y."/>
            <person name="Sheng Y."/>
            <person name="Liu T."/>
            <person name="Pan Y."/>
            <person name="Xia L."/>
            <person name="Li J."/>
            <person name="Zhao F."/>
            <person name="Cao W."/>
        </authorList>
    </citation>
    <scope>NUCLEOTIDE SEQUENCE</scope>
    <source>
        <strain evidence="2">Rsan-2018</strain>
        <tissue evidence="2">Larvae</tissue>
    </source>
</reference>
<proteinExistence type="predicted"/>
<evidence type="ECO:0000256" key="1">
    <source>
        <dbReference type="SAM" id="MobiDB-lite"/>
    </source>
</evidence>
<dbReference type="VEuPathDB" id="VectorBase:RSAN_055481"/>
<dbReference type="Proteomes" id="UP000821837">
    <property type="component" value="Unassembled WGS sequence"/>
</dbReference>
<keyword evidence="3" id="KW-1185">Reference proteome</keyword>
<comment type="caution">
    <text evidence="2">The sequence shown here is derived from an EMBL/GenBank/DDBJ whole genome shotgun (WGS) entry which is preliminary data.</text>
</comment>